<dbReference type="GO" id="GO:0009451">
    <property type="term" value="P:RNA modification"/>
    <property type="evidence" value="ECO:0007669"/>
    <property type="project" value="InterPro"/>
</dbReference>
<reference evidence="4" key="1">
    <citation type="journal article" date="2007" name="PLoS ONE">
        <title>The first genome sequence of an elite grapevine cultivar (Pinot noir Vitis vinifera L.): coping with a highly heterozygous genome.</title>
        <authorList>
            <person name="Velasco R."/>
            <person name="Zharkikh A."/>
            <person name="Troggio M."/>
            <person name="Cartwright D.A."/>
            <person name="Cestaro A."/>
            <person name="Pruss D."/>
            <person name="Pindo M."/>
            <person name="FitzGerald L.M."/>
            <person name="Vezzulli S."/>
            <person name="Reid J."/>
            <person name="Malacarne G."/>
            <person name="Iliev D."/>
            <person name="Coppola G."/>
            <person name="Wardell B."/>
            <person name="Micheletti D."/>
            <person name="Macalma T."/>
            <person name="Facci M."/>
            <person name="Mitchell J.T."/>
            <person name="Perazzolli M."/>
            <person name="Eldredge G."/>
            <person name="Gatto P."/>
            <person name="Oyzerski R."/>
            <person name="Moretto M."/>
            <person name="Gutin N."/>
            <person name="Stefanini M."/>
            <person name="Chen Y."/>
            <person name="Segala C."/>
            <person name="Davenport C."/>
            <person name="Dematte L."/>
            <person name="Mraz A."/>
            <person name="Battilana J."/>
            <person name="Stormo K."/>
            <person name="Costa F."/>
            <person name="Tao Q."/>
            <person name="Si-Ammour A."/>
            <person name="Harkins T."/>
            <person name="Lackey A."/>
            <person name="Perbost C."/>
            <person name="Taillon B."/>
            <person name="Stella A."/>
            <person name="Solovyev V."/>
            <person name="Fawcett J.A."/>
            <person name="Sterck L."/>
            <person name="Vandepoele K."/>
            <person name="Grando S.M."/>
            <person name="Toppo S."/>
            <person name="Moser C."/>
            <person name="Lanchbury J."/>
            <person name="Bogden R."/>
            <person name="Skolnick M."/>
            <person name="Sgaramella V."/>
            <person name="Bhatnagar S.K."/>
            <person name="Fontana P."/>
            <person name="Gutin A."/>
            <person name="Van de Peer Y."/>
            <person name="Salamini F."/>
            <person name="Viola R."/>
        </authorList>
    </citation>
    <scope>NUCLEOTIDE SEQUENCE</scope>
</reference>
<keyword evidence="1" id="KW-0677">Repeat</keyword>
<protein>
    <recommendedName>
        <fullName evidence="5">Pentatricopeptide repeat-containing protein</fullName>
    </recommendedName>
</protein>
<evidence type="ECO:0000256" key="3">
    <source>
        <dbReference type="PROSITE-ProRule" id="PRU00708"/>
    </source>
</evidence>
<feature type="repeat" description="PPR" evidence="3">
    <location>
        <begin position="200"/>
        <end position="234"/>
    </location>
</feature>
<feature type="repeat" description="PPR" evidence="3">
    <location>
        <begin position="235"/>
        <end position="269"/>
    </location>
</feature>
<feature type="repeat" description="PPR" evidence="3">
    <location>
        <begin position="476"/>
        <end position="510"/>
    </location>
</feature>
<dbReference type="ExpressionAtlas" id="A5B4B4">
    <property type="expression patterns" value="baseline"/>
</dbReference>
<evidence type="ECO:0000313" key="4">
    <source>
        <dbReference type="EMBL" id="CAN78640.1"/>
    </source>
</evidence>
<dbReference type="NCBIfam" id="TIGR00756">
    <property type="entry name" value="PPR"/>
    <property type="match status" value="7"/>
</dbReference>
<dbReference type="FunFam" id="1.25.40.10:FF:000031">
    <property type="entry name" value="Pentatricopeptide repeat-containing protein mitochondrial"/>
    <property type="match status" value="1"/>
</dbReference>
<dbReference type="EMBL" id="AM446126">
    <property type="protein sequence ID" value="CAN78640.1"/>
    <property type="molecule type" value="Genomic_DNA"/>
</dbReference>
<dbReference type="AlphaFoldDB" id="A5B4B4"/>
<sequence>MLHGSSRRLISISFLPNLSRSISIIHHQPNNDVLDFFNDLLQQCSKSHLSQQIHSQIIVTGSHRSAFLAARVVSVYAGFGLVSDAQRVFEVSPIECFSNLLLWNSILRANVAHGYCEEALEIYCRMRKLGVSADGFTFPLVIRACALMGSRKLCRSVHGHVVEMGFQWNLHVGNELMGMYGKIGRMDDARKVFERMAVRSCVSWNTMVSGYALNYDCHGASEMFRMMGSAGLEPNLVTWTSLLSSHARCGQHVETMELFGRMRMRGIGATAEALAVVLSVSVDLAAFDEGKVIHGYVVKGGFENYLFVKNSLICLYGKHGNVNAARILFLEIKTKNIVSWNALISSYADLGWCDEAFAIFLQLEKTDEYPMVRPNVVSWSAVIGGFASKGQGEEALELFRRMQLAKVKANSVTIASVLSVCAELAALHLGREIHGHVVRSLMDGNILVGNGLINMYTKSGSFKEGNLVFEKIENKDLISWNTMVAGYGIHGLGENAIRTFDQMIKDGFEPDGVTFVAVLSACSHAGLVAEGRELFDKMIKEFRVEPQMEHYACMVDLLGRAGLLQEASKVVKSMPVEPNACVWGALLNSCRMHKNTEVAEETASQIFNLNSEIAGSYMLLSNIYAASGRWEDSAKVRISAKTKGLKKTPGQSWIQVKKKVYMFSAGNTQHAELEEVYRILKDLGLQMEVEGYIPDIDEEQRSILLGYSMPLPSFKTTSSLLFQKGTTYKPSVIDIDAIITIPIDIKKRLNIININKPAVFYVQRIDIMHDPCIDILVLLLLHHVIMRMGMKKMMLLMMVIRTQRIRINGNGRWGFRYAGLLLLVGGAAYGQVMEDKVELRLGVLDLALEVTDDTVATADGVGGADVRLENDGAHGLVLVRRVEVADDLGDVADPKQFMAVEELALATVRKIRGENAVRGAFSTLVFASLASLGTVTNPWNAHWAAAFPADDLRE</sequence>
<dbReference type="Pfam" id="PF01535">
    <property type="entry name" value="PPR"/>
    <property type="match status" value="8"/>
</dbReference>
<feature type="repeat" description="PPR" evidence="3">
    <location>
        <begin position="99"/>
        <end position="133"/>
    </location>
</feature>
<gene>
    <name evidence="4" type="ORF">VITISV_031739</name>
</gene>
<dbReference type="GO" id="GO:0003723">
    <property type="term" value="F:RNA binding"/>
    <property type="evidence" value="ECO:0007669"/>
    <property type="project" value="InterPro"/>
</dbReference>
<feature type="repeat" description="PPR" evidence="3">
    <location>
        <begin position="511"/>
        <end position="546"/>
    </location>
</feature>
<dbReference type="Pfam" id="PF13041">
    <property type="entry name" value="PPR_2"/>
    <property type="match status" value="2"/>
</dbReference>
<comment type="similarity">
    <text evidence="2">Belongs to the PPR family. PCMP-E subfamily.</text>
</comment>
<dbReference type="InterPro" id="IPR046848">
    <property type="entry name" value="E_motif"/>
</dbReference>
<dbReference type="FunFam" id="1.25.40.10:FF:000393">
    <property type="entry name" value="Pentatricopeptide repeat-containing protein At1g20230"/>
    <property type="match status" value="2"/>
</dbReference>
<dbReference type="Pfam" id="PF20431">
    <property type="entry name" value="E_motif"/>
    <property type="match status" value="1"/>
</dbReference>
<dbReference type="FunFam" id="1.25.40.10:FF:001180">
    <property type="entry name" value="Pentatricopeptide repeat-containing protein At2g03380, mitochondrial"/>
    <property type="match status" value="1"/>
</dbReference>
<dbReference type="OrthoDB" id="881013at2759"/>
<dbReference type="PANTHER" id="PTHR47926:SF389">
    <property type="entry name" value="PENTATRICOPEPTIDE PROTEIN-RELATED"/>
    <property type="match status" value="1"/>
</dbReference>
<dbReference type="FunFam" id="1.25.40.10:FF:000280">
    <property type="entry name" value="Pentatricopeptide repeat-containing protein"/>
    <property type="match status" value="1"/>
</dbReference>
<proteinExistence type="inferred from homology"/>
<evidence type="ECO:0008006" key="5">
    <source>
        <dbReference type="Google" id="ProtNLM"/>
    </source>
</evidence>
<evidence type="ECO:0000256" key="2">
    <source>
        <dbReference type="ARBA" id="ARBA00061659"/>
    </source>
</evidence>
<name>A5B4B4_VITVI</name>
<dbReference type="PROSITE" id="PS51375">
    <property type="entry name" value="PPR"/>
    <property type="match status" value="7"/>
</dbReference>
<dbReference type="InterPro" id="IPR002885">
    <property type="entry name" value="PPR_rpt"/>
</dbReference>
<dbReference type="InterPro" id="IPR011990">
    <property type="entry name" value="TPR-like_helical_dom_sf"/>
</dbReference>
<dbReference type="Gene3D" id="1.25.40.10">
    <property type="entry name" value="Tetratricopeptide repeat domain"/>
    <property type="match status" value="4"/>
</dbReference>
<dbReference type="InterPro" id="IPR046960">
    <property type="entry name" value="PPR_At4g14850-like_plant"/>
</dbReference>
<dbReference type="PANTHER" id="PTHR47926">
    <property type="entry name" value="PENTATRICOPEPTIDE REPEAT-CONTAINING PROTEIN"/>
    <property type="match status" value="1"/>
</dbReference>
<evidence type="ECO:0000256" key="1">
    <source>
        <dbReference type="ARBA" id="ARBA00022737"/>
    </source>
</evidence>
<feature type="repeat" description="PPR" evidence="3">
    <location>
        <begin position="375"/>
        <end position="409"/>
    </location>
</feature>
<organism evidence="4">
    <name type="scientific">Vitis vinifera</name>
    <name type="common">Grape</name>
    <dbReference type="NCBI Taxonomy" id="29760"/>
    <lineage>
        <taxon>Eukaryota</taxon>
        <taxon>Viridiplantae</taxon>
        <taxon>Streptophyta</taxon>
        <taxon>Embryophyta</taxon>
        <taxon>Tracheophyta</taxon>
        <taxon>Spermatophyta</taxon>
        <taxon>Magnoliopsida</taxon>
        <taxon>eudicotyledons</taxon>
        <taxon>Gunneridae</taxon>
        <taxon>Pentapetalae</taxon>
        <taxon>rosids</taxon>
        <taxon>Vitales</taxon>
        <taxon>Vitaceae</taxon>
        <taxon>Viteae</taxon>
        <taxon>Vitis</taxon>
    </lineage>
</organism>
<feature type="repeat" description="PPR" evidence="3">
    <location>
        <begin position="336"/>
        <end position="370"/>
    </location>
</feature>
<accession>A5B4B4</accession>